<dbReference type="eggNOG" id="KOG2961">
    <property type="taxonomic scope" value="Eukaryota"/>
</dbReference>
<evidence type="ECO:0000313" key="2">
    <source>
        <dbReference type="Proteomes" id="UP000035740"/>
    </source>
</evidence>
<gene>
    <name evidence="1" type="ORF">BVRB_008090</name>
</gene>
<dbReference type="GO" id="GO:0009507">
    <property type="term" value="C:chloroplast"/>
    <property type="evidence" value="ECO:0007669"/>
    <property type="project" value="EnsemblPlants"/>
</dbReference>
<dbReference type="PANTHER" id="PTHR19288">
    <property type="entry name" value="4-NITROPHENYLPHOSPHATASE-RELATED"/>
    <property type="match status" value="1"/>
</dbReference>
<name>A0A0J8B6P6_BETVV</name>
<dbReference type="NCBIfam" id="TIGR01662">
    <property type="entry name" value="HAD-SF-IIIA"/>
    <property type="match status" value="1"/>
</dbReference>
<dbReference type="KEGG" id="bvg:104884389"/>
<sequence>MINLICPQSIPLLSLPHIRRCSPPPSCSTKNFFNLPQIKIKTKTRPLKRPNNLCVSREKENIILSVEETSNFFCSIFTNMSWAKLKAAIGQRFNLEGIIFALRILTKDPDLLLSHLKVPNIRYINWEELHRRGFKGVVFDKDNTITLPYSLNLWDPLKVSLEKCKAVFGEENVAVFSNSVGLYEFDPDESKAEALEREMGIRVIRHRVKKPAGSAEEIEKQLGCQYMEVVMVGDRRFTDIAFGNRNGFLTVFTEPLTGEGENFVVKMVRKFEEYVVENRFRRGLKVRNHCLLATCEVNLLCLNDPL</sequence>
<dbReference type="Proteomes" id="UP000035740">
    <property type="component" value="Unassembled WGS sequence"/>
</dbReference>
<dbReference type="GO" id="GO:0048364">
    <property type="term" value="P:root development"/>
    <property type="evidence" value="ECO:0007669"/>
    <property type="project" value="EnsemblPlants"/>
</dbReference>
<dbReference type="PANTHER" id="PTHR19288:SF25">
    <property type="entry name" value="PHOSPHATIDYLGLYCEROPHOSPHATASE GEP4, MITOCHONDRIAL"/>
    <property type="match status" value="1"/>
</dbReference>
<accession>A0A0J8B6P6</accession>
<dbReference type="EMBL" id="KQ090467">
    <property type="protein sequence ID" value="KMS95457.1"/>
    <property type="molecule type" value="Genomic_DNA"/>
</dbReference>
<dbReference type="InterPro" id="IPR023214">
    <property type="entry name" value="HAD_sf"/>
</dbReference>
<dbReference type="Gramene" id="KMS95457">
    <property type="protein sequence ID" value="KMS95457"/>
    <property type="gene ID" value="BVRB_008090"/>
</dbReference>
<protein>
    <submittedName>
        <fullName evidence="1">Uncharacterized protein</fullName>
    </submittedName>
</protein>
<dbReference type="GO" id="GO:0010027">
    <property type="term" value="P:thylakoid membrane organization"/>
    <property type="evidence" value="ECO:0007669"/>
    <property type="project" value="EnsemblPlants"/>
</dbReference>
<dbReference type="GO" id="GO:0009658">
    <property type="term" value="P:chloroplast organization"/>
    <property type="evidence" value="ECO:0007669"/>
    <property type="project" value="EnsemblPlants"/>
</dbReference>
<dbReference type="InterPro" id="IPR027706">
    <property type="entry name" value="PGP_Pase"/>
</dbReference>
<reference evidence="1 2" key="1">
    <citation type="journal article" date="2014" name="Nature">
        <title>The genome of the recently domesticated crop plant sugar beet (Beta vulgaris).</title>
        <authorList>
            <person name="Dohm J.C."/>
            <person name="Minoche A.E."/>
            <person name="Holtgrawe D."/>
            <person name="Capella-Gutierrez S."/>
            <person name="Zakrzewski F."/>
            <person name="Tafer H."/>
            <person name="Rupp O."/>
            <person name="Sorensen T.R."/>
            <person name="Stracke R."/>
            <person name="Reinhardt R."/>
            <person name="Goesmann A."/>
            <person name="Kraft T."/>
            <person name="Schulz B."/>
            <person name="Stadler P.F."/>
            <person name="Schmidt T."/>
            <person name="Gabaldon T."/>
            <person name="Lehrach H."/>
            <person name="Weisshaar B."/>
            <person name="Himmelbauer H."/>
        </authorList>
    </citation>
    <scope>NUCLEOTIDE SEQUENCE [LARGE SCALE GENOMIC DNA]</scope>
    <source>
        <tissue evidence="1">Taproot</tissue>
    </source>
</reference>
<dbReference type="GO" id="GO:0046839">
    <property type="term" value="P:phospholipid dephosphorylation"/>
    <property type="evidence" value="ECO:0007669"/>
    <property type="project" value="EnsemblPlants"/>
</dbReference>
<dbReference type="InterPro" id="IPR006549">
    <property type="entry name" value="HAD-SF_hydro_IIIA"/>
</dbReference>
<dbReference type="Pfam" id="PF09419">
    <property type="entry name" value="PGP_phosphatase"/>
    <property type="match status" value="1"/>
</dbReference>
<dbReference type="OrthoDB" id="198652at2759"/>
<evidence type="ECO:0000313" key="1">
    <source>
        <dbReference type="EMBL" id="KMS95457.1"/>
    </source>
</evidence>
<dbReference type="GO" id="GO:0006655">
    <property type="term" value="P:phosphatidylglycerol biosynthetic process"/>
    <property type="evidence" value="ECO:0007669"/>
    <property type="project" value="EnsemblPlants"/>
</dbReference>
<dbReference type="InterPro" id="IPR010021">
    <property type="entry name" value="PGPP1/Gep4"/>
</dbReference>
<dbReference type="OMA" id="NIRYINW"/>
<organism evidence="1 2">
    <name type="scientific">Beta vulgaris subsp. vulgaris</name>
    <name type="common">Beet</name>
    <dbReference type="NCBI Taxonomy" id="3555"/>
    <lineage>
        <taxon>Eukaryota</taxon>
        <taxon>Viridiplantae</taxon>
        <taxon>Streptophyta</taxon>
        <taxon>Embryophyta</taxon>
        <taxon>Tracheophyta</taxon>
        <taxon>Spermatophyta</taxon>
        <taxon>Magnoliopsida</taxon>
        <taxon>eudicotyledons</taxon>
        <taxon>Gunneridae</taxon>
        <taxon>Pentapetalae</taxon>
        <taxon>Caryophyllales</taxon>
        <taxon>Chenopodiaceae</taxon>
        <taxon>Betoideae</taxon>
        <taxon>Beta</taxon>
    </lineage>
</organism>
<dbReference type="GO" id="GO:0008962">
    <property type="term" value="F:phosphatidylglycerophosphatase activity"/>
    <property type="evidence" value="ECO:0007669"/>
    <property type="project" value="EnsemblPlants"/>
</dbReference>
<dbReference type="InterPro" id="IPR036412">
    <property type="entry name" value="HAD-like_sf"/>
</dbReference>
<dbReference type="Gene3D" id="3.40.50.1000">
    <property type="entry name" value="HAD superfamily/HAD-like"/>
    <property type="match status" value="1"/>
</dbReference>
<dbReference type="SUPFAM" id="SSF56784">
    <property type="entry name" value="HAD-like"/>
    <property type="match status" value="1"/>
</dbReference>
<proteinExistence type="predicted"/>
<dbReference type="GO" id="GO:0015979">
    <property type="term" value="P:photosynthesis"/>
    <property type="evidence" value="ECO:0007669"/>
    <property type="project" value="EnsemblPlants"/>
</dbReference>
<keyword evidence="2" id="KW-1185">Reference proteome</keyword>
<dbReference type="GO" id="GO:0005739">
    <property type="term" value="C:mitochondrion"/>
    <property type="evidence" value="ECO:0007669"/>
    <property type="project" value="EnsemblPlants"/>
</dbReference>
<dbReference type="AlphaFoldDB" id="A0A0J8B6P6"/>
<dbReference type="NCBIfam" id="TIGR01668">
    <property type="entry name" value="YqeG_hyp_ppase"/>
    <property type="match status" value="1"/>
</dbReference>